<dbReference type="InterPro" id="IPR000244">
    <property type="entry name" value="Ribosomal_bL9"/>
</dbReference>
<reference evidence="9 10" key="1">
    <citation type="journal article" date="2012" name="Mol. Biol. Evol.">
        <title>Genome reduction and co-evolution between the primary and secondary bacterial symbionts of psyllids.</title>
        <authorList>
            <person name="Sloan D.B."/>
            <person name="Moran N.A."/>
        </authorList>
    </citation>
    <scope>NUCLEOTIDE SEQUENCE [LARGE SCALE GENOMIC DNA]</scope>
    <source>
        <strain evidence="9">Hcub_S</strain>
    </source>
</reference>
<evidence type="ECO:0000313" key="9">
    <source>
        <dbReference type="EMBL" id="AFP85442.1"/>
    </source>
</evidence>
<dbReference type="HOGENOM" id="CLU_078938_4_1_6"/>
<comment type="similarity">
    <text evidence="1 7">Belongs to the bacterial ribosomal protein bL9 family.</text>
</comment>
<dbReference type="RefSeq" id="WP_014888739.1">
    <property type="nucleotide sequence ID" value="NC_018420.1"/>
</dbReference>
<dbReference type="KEGG" id="sehc:A35E_00126"/>
<dbReference type="Pfam" id="PF01281">
    <property type="entry name" value="Ribosomal_L9_N"/>
    <property type="match status" value="1"/>
</dbReference>
<dbReference type="GO" id="GO:1990904">
    <property type="term" value="C:ribonucleoprotein complex"/>
    <property type="evidence" value="ECO:0007669"/>
    <property type="project" value="UniProtKB-KW"/>
</dbReference>
<keyword evidence="2 7" id="KW-0699">rRNA-binding</keyword>
<dbReference type="PANTHER" id="PTHR21368">
    <property type="entry name" value="50S RIBOSOMAL PROTEIN L9"/>
    <property type="match status" value="1"/>
</dbReference>
<evidence type="ECO:0000256" key="4">
    <source>
        <dbReference type="ARBA" id="ARBA00022980"/>
    </source>
</evidence>
<dbReference type="STRING" id="134287.A35E_00126"/>
<keyword evidence="4 7" id="KW-0689">Ribosomal protein</keyword>
<evidence type="ECO:0000256" key="3">
    <source>
        <dbReference type="ARBA" id="ARBA00022884"/>
    </source>
</evidence>
<evidence type="ECO:0000256" key="7">
    <source>
        <dbReference type="HAMAP-Rule" id="MF_00503"/>
    </source>
</evidence>
<dbReference type="InterPro" id="IPR020594">
    <property type="entry name" value="Ribosomal_bL9_bac/chp"/>
</dbReference>
<dbReference type="NCBIfam" id="TIGR00158">
    <property type="entry name" value="L9"/>
    <property type="match status" value="1"/>
</dbReference>
<name>J3TGB8_9ENTR</name>
<evidence type="ECO:0000256" key="1">
    <source>
        <dbReference type="ARBA" id="ARBA00010605"/>
    </source>
</evidence>
<gene>
    <name evidence="7" type="primary">rplI</name>
    <name evidence="9" type="ORF">A35E_00126</name>
</gene>
<dbReference type="Gene3D" id="3.40.5.10">
    <property type="entry name" value="Ribosomal protein L9, N-terminal domain"/>
    <property type="match status" value="1"/>
</dbReference>
<dbReference type="PROSITE" id="PS00651">
    <property type="entry name" value="RIBOSOMAL_L9"/>
    <property type="match status" value="1"/>
</dbReference>
<dbReference type="Gene3D" id="3.10.430.100">
    <property type="entry name" value="Ribosomal protein L9, C-terminal domain"/>
    <property type="match status" value="1"/>
</dbReference>
<dbReference type="Proteomes" id="UP000003937">
    <property type="component" value="Chromosome"/>
</dbReference>
<dbReference type="AlphaFoldDB" id="J3TGB8"/>
<dbReference type="InterPro" id="IPR020069">
    <property type="entry name" value="Ribosomal_bL9_C"/>
</dbReference>
<protein>
    <recommendedName>
        <fullName evidence="6 7">Large ribosomal subunit protein bL9</fullName>
    </recommendedName>
</protein>
<dbReference type="FunFam" id="3.40.5.10:FF:000001">
    <property type="entry name" value="50S ribosomal protein L9"/>
    <property type="match status" value="1"/>
</dbReference>
<dbReference type="InterPro" id="IPR009027">
    <property type="entry name" value="Ribosomal_bL9/RNase_H1_N"/>
</dbReference>
<dbReference type="GO" id="GO:0019843">
    <property type="term" value="F:rRNA binding"/>
    <property type="evidence" value="ECO:0007669"/>
    <property type="project" value="UniProtKB-UniRule"/>
</dbReference>
<keyword evidence="5 7" id="KW-0687">Ribonucleoprotein</keyword>
<dbReference type="SUPFAM" id="SSF55653">
    <property type="entry name" value="Ribosomal protein L9 C-domain"/>
    <property type="match status" value="1"/>
</dbReference>
<dbReference type="PATRIC" id="fig|134287.3.peg.118"/>
<dbReference type="EMBL" id="CP003547">
    <property type="protein sequence ID" value="AFP85442.1"/>
    <property type="molecule type" value="Genomic_DNA"/>
</dbReference>
<dbReference type="InterPro" id="IPR036791">
    <property type="entry name" value="Ribosomal_bL9_C_sf"/>
</dbReference>
<accession>J3TGB8</accession>
<dbReference type="SUPFAM" id="SSF55658">
    <property type="entry name" value="L9 N-domain-like"/>
    <property type="match status" value="1"/>
</dbReference>
<dbReference type="GO" id="GO:0006412">
    <property type="term" value="P:translation"/>
    <property type="evidence" value="ECO:0007669"/>
    <property type="project" value="UniProtKB-UniRule"/>
</dbReference>
<keyword evidence="3 7" id="KW-0694">RNA-binding</keyword>
<evidence type="ECO:0000256" key="6">
    <source>
        <dbReference type="ARBA" id="ARBA00035292"/>
    </source>
</evidence>
<evidence type="ECO:0000256" key="2">
    <source>
        <dbReference type="ARBA" id="ARBA00022730"/>
    </source>
</evidence>
<comment type="function">
    <text evidence="7">Binds to the 23S rRNA.</text>
</comment>
<proteinExistence type="inferred from homology"/>
<evidence type="ECO:0000259" key="8">
    <source>
        <dbReference type="PROSITE" id="PS00651"/>
    </source>
</evidence>
<dbReference type="GO" id="GO:0003735">
    <property type="term" value="F:structural constituent of ribosome"/>
    <property type="evidence" value="ECO:0007669"/>
    <property type="project" value="InterPro"/>
</dbReference>
<feature type="domain" description="Ribosomal protein L9" evidence="8">
    <location>
        <begin position="13"/>
        <end position="40"/>
    </location>
</feature>
<dbReference type="InterPro" id="IPR020070">
    <property type="entry name" value="Ribosomal_bL9_N"/>
</dbReference>
<dbReference type="OrthoDB" id="9788336at2"/>
<dbReference type="Pfam" id="PF03948">
    <property type="entry name" value="Ribosomal_L9_C"/>
    <property type="match status" value="1"/>
</dbReference>
<dbReference type="InterPro" id="IPR036935">
    <property type="entry name" value="Ribosomal_bL9_N_sf"/>
</dbReference>
<organism evidence="9 10">
    <name type="scientific">secondary endosymbiont of Heteropsylla cubana</name>
    <dbReference type="NCBI Taxonomy" id="134287"/>
    <lineage>
        <taxon>Bacteria</taxon>
        <taxon>Pseudomonadati</taxon>
        <taxon>Pseudomonadota</taxon>
        <taxon>Gammaproteobacteria</taxon>
        <taxon>Enterobacterales</taxon>
        <taxon>Enterobacteriaceae</taxon>
        <taxon>aphid secondary symbionts</taxon>
    </lineage>
</organism>
<evidence type="ECO:0000256" key="5">
    <source>
        <dbReference type="ARBA" id="ARBA00023274"/>
    </source>
</evidence>
<evidence type="ECO:0000313" key="10">
    <source>
        <dbReference type="Proteomes" id="UP000003937"/>
    </source>
</evidence>
<sequence length="150" mass="16421">MQIILLDKIENLGSLGDQVNVKAGYARNYLVPKGKAVLATKKNIEHFEAYRVKLDAEKAEMQAIAETRAKKINKLQIITISSKSGEAGKLFGSVGARDIAHAITLAGVNVEKNEVRLPHGLIRMLGTHEVKIQLHSDVFSTINVVIVPEL</sequence>
<dbReference type="GO" id="GO:0005840">
    <property type="term" value="C:ribosome"/>
    <property type="evidence" value="ECO:0007669"/>
    <property type="project" value="UniProtKB-KW"/>
</dbReference>
<keyword evidence="10" id="KW-1185">Reference proteome</keyword>
<dbReference type="HAMAP" id="MF_00503">
    <property type="entry name" value="Ribosomal_bL9"/>
    <property type="match status" value="1"/>
</dbReference>